<dbReference type="OMA" id="FGIWEPL"/>
<dbReference type="GeneID" id="17358236"/>
<evidence type="ECO:0000313" key="5">
    <source>
        <dbReference type="EMBL" id="EFN58801.1"/>
    </source>
</evidence>
<dbReference type="PANTHER" id="PTHR23056">
    <property type="entry name" value="CALCINEURIN B"/>
    <property type="match status" value="1"/>
</dbReference>
<dbReference type="InterPro" id="IPR002048">
    <property type="entry name" value="EF_hand_dom"/>
</dbReference>
<sequence length="225" mass="25719">MGCGASTPAVEVEAKANASGLRPKVQDLDPDSSEVLAQETFFTRSEVEALRELYGKLSNELHKDNLIHKDEFMWALFKANKDNLFAERVFELFDIKQNSVIEFGEFVRSLSVFHPKAPLPEKAKFAFRIYDIGGNGRIERVELKRFLVALMADNPDVDLDEQALDEIVDQTFNEMDLTKDGVINPEEWMALVHRNPDVISFMTLPVLTEVCQRYPTPTRPRTREQ</sequence>
<dbReference type="EMBL" id="GL433837">
    <property type="protein sequence ID" value="EFN58801.1"/>
    <property type="molecule type" value="Genomic_DNA"/>
</dbReference>
<dbReference type="Pfam" id="PF13499">
    <property type="entry name" value="EF-hand_7"/>
    <property type="match status" value="1"/>
</dbReference>
<dbReference type="PRINTS" id="PR00450">
    <property type="entry name" value="RECOVERIN"/>
</dbReference>
<dbReference type="AlphaFoldDB" id="C4P7X0"/>
<dbReference type="PANTHER" id="PTHR23056:SF44">
    <property type="entry name" value="CALCINEURIN B-LIKE PROTEIN 1"/>
    <property type="match status" value="1"/>
</dbReference>
<evidence type="ECO:0000259" key="3">
    <source>
        <dbReference type="PROSITE" id="PS50222"/>
    </source>
</evidence>
<feature type="domain" description="EF-hand" evidence="3">
    <location>
        <begin position="81"/>
        <end position="116"/>
    </location>
</feature>
<dbReference type="CDD" id="cd00051">
    <property type="entry name" value="EFh"/>
    <property type="match status" value="1"/>
</dbReference>
<name>C4P7X0_CHLVA</name>
<proteinExistence type="evidence at transcript level"/>
<reference evidence="5 6" key="3">
    <citation type="journal article" date="2010" name="Plant Cell">
        <title>The Chlorella variabilis NC64A genome reveals adaptation to photosymbiosis, coevolution with viruses, and cryptic sex.</title>
        <authorList>
            <person name="Blanc G."/>
            <person name="Duncan G."/>
            <person name="Agarkova I."/>
            <person name="Borodovsky M."/>
            <person name="Gurnon J."/>
            <person name="Kuo A."/>
            <person name="Lindquist E."/>
            <person name="Lucas S."/>
            <person name="Pangilinan J."/>
            <person name="Polle J."/>
            <person name="Salamov A."/>
            <person name="Terry A."/>
            <person name="Yamada T."/>
            <person name="Dunigan D.D."/>
            <person name="Grigoriev I.V."/>
            <person name="Claverie J.M."/>
            <person name="Van Etten J.L."/>
        </authorList>
    </citation>
    <scope>NUCLEOTIDE SEQUENCE [LARGE SCALE GENOMIC DNA]</scope>
    <source>
        <strain evidence="5 6">NC64A</strain>
    </source>
</reference>
<dbReference type="OrthoDB" id="191686at2759"/>
<dbReference type="KEGG" id="cvr:CHLNCDRAFT_29817"/>
<accession>C4P7X0</accession>
<dbReference type="STRING" id="554065.C4P7X0"/>
<evidence type="ECO:0000256" key="1">
    <source>
        <dbReference type="ARBA" id="ARBA00022737"/>
    </source>
</evidence>
<feature type="domain" description="EF-hand" evidence="3">
    <location>
        <begin position="118"/>
        <end position="153"/>
    </location>
</feature>
<reference evidence="4" key="2">
    <citation type="submission" date="2009-04" db="EMBL/GenBank/DDBJ databases">
        <authorList>
            <person name="Batistic O."/>
            <person name="Weinl S."/>
            <person name="Kudla J."/>
        </authorList>
    </citation>
    <scope>NUCLEOTIDE SEQUENCE</scope>
    <source>
        <strain evidence="4">NC64A</strain>
    </source>
</reference>
<evidence type="ECO:0000313" key="6">
    <source>
        <dbReference type="Proteomes" id="UP000008141"/>
    </source>
</evidence>
<dbReference type="InterPro" id="IPR011992">
    <property type="entry name" value="EF-hand-dom_pair"/>
</dbReference>
<feature type="domain" description="EF-hand" evidence="3">
    <location>
        <begin position="163"/>
        <end position="198"/>
    </location>
</feature>
<dbReference type="RefSeq" id="XP_005850903.1">
    <property type="nucleotide sequence ID" value="XM_005850841.1"/>
</dbReference>
<evidence type="ECO:0000256" key="2">
    <source>
        <dbReference type="ARBA" id="ARBA00023774"/>
    </source>
</evidence>
<keyword evidence="1" id="KW-0677">Repeat</keyword>
<dbReference type="Proteomes" id="UP000008141">
    <property type="component" value="Unassembled WGS sequence"/>
</dbReference>
<dbReference type="eggNOG" id="KOG0034">
    <property type="taxonomic scope" value="Eukaryota"/>
</dbReference>
<dbReference type="PROSITE" id="PS50222">
    <property type="entry name" value="EF_HAND_2"/>
    <property type="match status" value="3"/>
</dbReference>
<organism evidence="4">
    <name type="scientific">Chlorella variabilis</name>
    <name type="common">Green alga</name>
    <dbReference type="NCBI Taxonomy" id="554065"/>
    <lineage>
        <taxon>Eukaryota</taxon>
        <taxon>Viridiplantae</taxon>
        <taxon>Chlorophyta</taxon>
        <taxon>core chlorophytes</taxon>
        <taxon>Trebouxiophyceae</taxon>
        <taxon>Chlorellales</taxon>
        <taxon>Chlorellaceae</taxon>
        <taxon>Chlorella clade</taxon>
        <taxon>Chlorella</taxon>
    </lineage>
</organism>
<dbReference type="SMART" id="SM00054">
    <property type="entry name" value="EFh"/>
    <property type="match status" value="3"/>
</dbReference>
<dbReference type="InterPro" id="IPR045198">
    <property type="entry name" value="CNBL1-10"/>
</dbReference>
<gene>
    <name evidence="4" type="primary">CBL01</name>
    <name evidence="5" type="ORF">CHLNCDRAFT_29817</name>
</gene>
<dbReference type="GO" id="GO:0005509">
    <property type="term" value="F:calcium ion binding"/>
    <property type="evidence" value="ECO:0007669"/>
    <property type="project" value="InterPro"/>
</dbReference>
<comment type="similarity">
    <text evidence="2">Belongs to the calcineurin regulatory subunit family.</text>
</comment>
<dbReference type="EMBL" id="FJ901249">
    <property type="protein sequence ID" value="ACQ83537.1"/>
    <property type="molecule type" value="mRNA"/>
</dbReference>
<reference evidence="4" key="1">
    <citation type="journal article" date="2009" name="New Phytol.">
        <title>The CBL-CIPK Ca(2+)-decoding signaling network: function and perspectives.</title>
        <authorList>
            <person name="Weinl S."/>
            <person name="Kudla J."/>
        </authorList>
    </citation>
    <scope>NUCLEOTIDE SEQUENCE</scope>
    <source>
        <strain evidence="4">NC64A</strain>
    </source>
</reference>
<evidence type="ECO:0000313" key="4">
    <source>
        <dbReference type="EMBL" id="ACQ83537.1"/>
    </source>
</evidence>
<dbReference type="GO" id="GO:0019722">
    <property type="term" value="P:calcium-mediated signaling"/>
    <property type="evidence" value="ECO:0007669"/>
    <property type="project" value="InterPro"/>
</dbReference>
<dbReference type="SUPFAM" id="SSF47473">
    <property type="entry name" value="EF-hand"/>
    <property type="match status" value="1"/>
</dbReference>
<dbReference type="InParanoid" id="C4P7X0"/>
<dbReference type="Gene3D" id="1.10.238.10">
    <property type="entry name" value="EF-hand"/>
    <property type="match status" value="1"/>
</dbReference>
<dbReference type="FunCoup" id="C4P7X0">
    <property type="interactions" value="871"/>
</dbReference>
<dbReference type="GO" id="GO:0019900">
    <property type="term" value="F:kinase binding"/>
    <property type="evidence" value="ECO:0007669"/>
    <property type="project" value="InterPro"/>
</dbReference>
<keyword evidence="6" id="KW-1185">Reference proteome</keyword>
<dbReference type="FunFam" id="1.10.238.10:FF:000073">
    <property type="entry name" value="calcineurin B-like protein 3"/>
    <property type="match status" value="1"/>
</dbReference>
<protein>
    <submittedName>
        <fullName evidence="4">Calcineurin B-like protein 01</fullName>
    </submittedName>
</protein>